<evidence type="ECO:0000256" key="1">
    <source>
        <dbReference type="SAM" id="Phobius"/>
    </source>
</evidence>
<evidence type="ECO:0000313" key="3">
    <source>
        <dbReference type="Proteomes" id="UP001165986"/>
    </source>
</evidence>
<dbReference type="EMBL" id="VJXY01000004">
    <property type="protein sequence ID" value="MBD6615309.1"/>
    <property type="molecule type" value="Genomic_DNA"/>
</dbReference>
<gene>
    <name evidence="2" type="ORF">FNW02_05490</name>
</gene>
<comment type="caution">
    <text evidence="2">The sequence shown here is derived from an EMBL/GenBank/DDBJ whole genome shotgun (WGS) entry which is preliminary data.</text>
</comment>
<dbReference type="RefSeq" id="WP_191756556.1">
    <property type="nucleotide sequence ID" value="NZ_VJXY01000004.1"/>
</dbReference>
<evidence type="ECO:0000313" key="2">
    <source>
        <dbReference type="EMBL" id="MBD6615309.1"/>
    </source>
</evidence>
<proteinExistence type="predicted"/>
<feature type="transmembrane region" description="Helical" evidence="1">
    <location>
        <begin position="16"/>
        <end position="37"/>
    </location>
</feature>
<name>A0AA40SUI6_9NOST</name>
<protein>
    <submittedName>
        <fullName evidence="2">Uncharacterized protein</fullName>
    </submittedName>
</protein>
<reference evidence="2" key="1">
    <citation type="submission" date="2019-07" db="EMBL/GenBank/DDBJ databases">
        <title>Toxilogical consequences of a new and cryptic species of cyanobacteria (Komarekiella delphini-convector) recovered from the epidermis of a bottlenose dolphin and 1500 ft. in the air.</title>
        <authorList>
            <person name="Brown A.O."/>
            <person name="Dvorak P."/>
            <person name="Villanueva C.D."/>
            <person name="Foss A.J."/>
            <person name="Garvey A.D."/>
            <person name="Gibson Q.A."/>
            <person name="Johansen J.R."/>
            <person name="Casamatta D.A."/>
        </authorList>
    </citation>
    <scope>NUCLEOTIDE SEQUENCE</scope>
    <source>
        <strain evidence="2">SJRDD-AB1</strain>
    </source>
</reference>
<keyword evidence="1" id="KW-0472">Membrane</keyword>
<accession>A0AA40SUI6</accession>
<dbReference type="Proteomes" id="UP001165986">
    <property type="component" value="Unassembled WGS sequence"/>
</dbReference>
<organism evidence="2 3">
    <name type="scientific">Komarekiella delphini-convector SJRDD-AB1</name>
    <dbReference type="NCBI Taxonomy" id="2593771"/>
    <lineage>
        <taxon>Bacteria</taxon>
        <taxon>Bacillati</taxon>
        <taxon>Cyanobacteriota</taxon>
        <taxon>Cyanophyceae</taxon>
        <taxon>Nostocales</taxon>
        <taxon>Nostocaceae</taxon>
        <taxon>Komarekiella</taxon>
        <taxon>Komarekiella delphini-convector</taxon>
    </lineage>
</organism>
<dbReference type="AlphaFoldDB" id="A0AA40SUI6"/>
<keyword evidence="1" id="KW-1133">Transmembrane helix</keyword>
<keyword evidence="3" id="KW-1185">Reference proteome</keyword>
<sequence>MSAFAISPFVQSVNDVLFPIELFLIIFPILYVIFVPAQSASLQVSNSAAVISEELPVLETQGDLTVIGAVSNEKEFSQPESSIIETAPSVVETRFADEARQLVLIDVTEERKKLLGLGARKLRQFCKERQIQGYSTVYNRKKLDGLVDFLIAQQVISAQVVEFVEMLA</sequence>
<keyword evidence="1" id="KW-0812">Transmembrane</keyword>